<dbReference type="InterPro" id="IPR023302">
    <property type="entry name" value="Pept_S9A_N"/>
</dbReference>
<dbReference type="STRING" id="3218.A0A2K1L1J1"/>
<comment type="catalytic activity">
    <reaction evidence="1">
        <text>Hydrolysis of Pro-|-Xaa &gt;&gt; Ala-|-Xaa in oligopeptides.</text>
        <dbReference type="EC" id="3.4.21.26"/>
    </reaction>
</comment>
<dbReference type="RefSeq" id="XP_024368747.1">
    <property type="nucleotide sequence ID" value="XM_024512979.2"/>
</dbReference>
<dbReference type="OrthoDB" id="248387at2759"/>
<reference evidence="10" key="3">
    <citation type="submission" date="2020-12" db="UniProtKB">
        <authorList>
            <consortium name="EnsemblPlants"/>
        </authorList>
    </citation>
    <scope>IDENTIFICATION</scope>
</reference>
<evidence type="ECO:0000313" key="10">
    <source>
        <dbReference type="EnsemblPlants" id="Pp3c2_14350V3.1"/>
    </source>
</evidence>
<accession>A0A2K1L1J1</accession>
<dbReference type="Pfam" id="PF02897">
    <property type="entry name" value="Peptidase_S9_N"/>
    <property type="match status" value="1"/>
</dbReference>
<dbReference type="InterPro" id="IPR001375">
    <property type="entry name" value="Peptidase_S9_cat"/>
</dbReference>
<gene>
    <name evidence="10" type="primary">LOC112278988</name>
    <name evidence="9" type="ORF">PHYPA_002673</name>
</gene>
<dbReference type="Pfam" id="PF00326">
    <property type="entry name" value="Peptidase_S9"/>
    <property type="match status" value="1"/>
</dbReference>
<dbReference type="PANTHER" id="PTHR42881">
    <property type="entry name" value="PROLYL ENDOPEPTIDASE"/>
    <property type="match status" value="1"/>
</dbReference>
<dbReference type="InterPro" id="IPR051167">
    <property type="entry name" value="Prolyl_oligopep/macrocyclase"/>
</dbReference>
<dbReference type="PRINTS" id="PR00862">
    <property type="entry name" value="PROLIGOPTASE"/>
</dbReference>
<dbReference type="EC" id="3.4.21.-" evidence="6"/>
<keyword evidence="3 6" id="KW-0645">Protease</keyword>
<dbReference type="SUPFAM" id="SSF50993">
    <property type="entry name" value="Peptidase/esterase 'gauge' domain"/>
    <property type="match status" value="1"/>
</dbReference>
<reference evidence="9 11" key="1">
    <citation type="journal article" date="2008" name="Science">
        <title>The Physcomitrella genome reveals evolutionary insights into the conquest of land by plants.</title>
        <authorList>
            <person name="Rensing S."/>
            <person name="Lang D."/>
            <person name="Zimmer A."/>
            <person name="Terry A."/>
            <person name="Salamov A."/>
            <person name="Shapiro H."/>
            <person name="Nishiyama T."/>
            <person name="Perroud P.-F."/>
            <person name="Lindquist E."/>
            <person name="Kamisugi Y."/>
            <person name="Tanahashi T."/>
            <person name="Sakakibara K."/>
            <person name="Fujita T."/>
            <person name="Oishi K."/>
            <person name="Shin-I T."/>
            <person name="Kuroki Y."/>
            <person name="Toyoda A."/>
            <person name="Suzuki Y."/>
            <person name="Hashimoto A."/>
            <person name="Yamaguchi K."/>
            <person name="Sugano A."/>
            <person name="Kohara Y."/>
            <person name="Fujiyama A."/>
            <person name="Anterola A."/>
            <person name="Aoki S."/>
            <person name="Ashton N."/>
            <person name="Barbazuk W.B."/>
            <person name="Barker E."/>
            <person name="Bennetzen J."/>
            <person name="Bezanilla M."/>
            <person name="Blankenship R."/>
            <person name="Cho S.H."/>
            <person name="Dutcher S."/>
            <person name="Estelle M."/>
            <person name="Fawcett J.A."/>
            <person name="Gundlach H."/>
            <person name="Hanada K."/>
            <person name="Heyl A."/>
            <person name="Hicks K.A."/>
            <person name="Hugh J."/>
            <person name="Lohr M."/>
            <person name="Mayer K."/>
            <person name="Melkozernov A."/>
            <person name="Murata T."/>
            <person name="Nelson D."/>
            <person name="Pils B."/>
            <person name="Prigge M."/>
            <person name="Reiss B."/>
            <person name="Renner T."/>
            <person name="Rombauts S."/>
            <person name="Rushton P."/>
            <person name="Sanderfoot A."/>
            <person name="Schween G."/>
            <person name="Shiu S.-H."/>
            <person name="Stueber K."/>
            <person name="Theodoulou F.L."/>
            <person name="Tu H."/>
            <person name="Van de Peer Y."/>
            <person name="Verrier P.J."/>
            <person name="Waters E."/>
            <person name="Wood A."/>
            <person name="Yang L."/>
            <person name="Cove D."/>
            <person name="Cuming A."/>
            <person name="Hasebe M."/>
            <person name="Lucas S."/>
            <person name="Mishler D.B."/>
            <person name="Reski R."/>
            <person name="Grigoriev I."/>
            <person name="Quatrano R.S."/>
            <person name="Boore J.L."/>
        </authorList>
    </citation>
    <scope>NUCLEOTIDE SEQUENCE [LARGE SCALE GENOMIC DNA]</scope>
    <source>
        <strain evidence="10 11">cv. Gransden 2004</strain>
    </source>
</reference>
<dbReference type="Gramene" id="Pp3c2_14350V3.2">
    <property type="protein sequence ID" value="Pp3c2_14350V3.2"/>
    <property type="gene ID" value="Pp3c2_14350"/>
</dbReference>
<keyword evidence="11" id="KW-1185">Reference proteome</keyword>
<dbReference type="Gene3D" id="3.40.50.1820">
    <property type="entry name" value="alpha/beta hydrolase"/>
    <property type="match status" value="1"/>
</dbReference>
<dbReference type="EMBL" id="ABEU02000002">
    <property type="protein sequence ID" value="PNR59881.1"/>
    <property type="molecule type" value="Genomic_DNA"/>
</dbReference>
<dbReference type="EnsemblPlants" id="Pp3c2_14350V3.4">
    <property type="protein sequence ID" value="Pp3c2_14350V3.4"/>
    <property type="gene ID" value="Pp3c2_14350"/>
</dbReference>
<dbReference type="InterPro" id="IPR029058">
    <property type="entry name" value="AB_hydrolase_fold"/>
</dbReference>
<comment type="similarity">
    <text evidence="2 6">Belongs to the peptidase S9A family.</text>
</comment>
<evidence type="ECO:0000313" key="9">
    <source>
        <dbReference type="EMBL" id="PNR59881.1"/>
    </source>
</evidence>
<dbReference type="Gramene" id="Pp3c2_14350V3.1">
    <property type="protein sequence ID" value="Pp3c2_14350V3.1"/>
    <property type="gene ID" value="Pp3c2_14350"/>
</dbReference>
<dbReference type="GO" id="GO:0004252">
    <property type="term" value="F:serine-type endopeptidase activity"/>
    <property type="evidence" value="ECO:0007669"/>
    <property type="project" value="UniProtKB-UniRule"/>
</dbReference>
<dbReference type="Gene3D" id="2.130.10.120">
    <property type="entry name" value="Prolyl oligopeptidase, N-terminal domain"/>
    <property type="match status" value="1"/>
</dbReference>
<feature type="domain" description="Peptidase S9A N-terminal" evidence="8">
    <location>
        <begin position="110"/>
        <end position="529"/>
    </location>
</feature>
<reference evidence="9 11" key="2">
    <citation type="journal article" date="2018" name="Plant J.">
        <title>The Physcomitrella patens chromosome-scale assembly reveals moss genome structure and evolution.</title>
        <authorList>
            <person name="Lang D."/>
            <person name="Ullrich K.K."/>
            <person name="Murat F."/>
            <person name="Fuchs J."/>
            <person name="Jenkins J."/>
            <person name="Haas F.B."/>
            <person name="Piednoel M."/>
            <person name="Gundlach H."/>
            <person name="Van Bel M."/>
            <person name="Meyberg R."/>
            <person name="Vives C."/>
            <person name="Morata J."/>
            <person name="Symeonidi A."/>
            <person name="Hiss M."/>
            <person name="Muchero W."/>
            <person name="Kamisugi Y."/>
            <person name="Saleh O."/>
            <person name="Blanc G."/>
            <person name="Decker E.L."/>
            <person name="van Gessel N."/>
            <person name="Grimwood J."/>
            <person name="Hayes R.D."/>
            <person name="Graham S.W."/>
            <person name="Gunter L.E."/>
            <person name="McDaniel S.F."/>
            <person name="Hoernstein S.N.W."/>
            <person name="Larsson A."/>
            <person name="Li F.W."/>
            <person name="Perroud P.F."/>
            <person name="Phillips J."/>
            <person name="Ranjan P."/>
            <person name="Rokshar D.S."/>
            <person name="Rothfels C.J."/>
            <person name="Schneider L."/>
            <person name="Shu S."/>
            <person name="Stevenson D.W."/>
            <person name="Thummler F."/>
            <person name="Tillich M."/>
            <person name="Villarreal Aguilar J.C."/>
            <person name="Widiez T."/>
            <person name="Wong G.K."/>
            <person name="Wymore A."/>
            <person name="Zhang Y."/>
            <person name="Zimmer A.D."/>
            <person name="Quatrano R.S."/>
            <person name="Mayer K.F.X."/>
            <person name="Goodstein D."/>
            <person name="Casacuberta J.M."/>
            <person name="Vandepoele K."/>
            <person name="Reski R."/>
            <person name="Cuming A.C."/>
            <person name="Tuskan G.A."/>
            <person name="Maumus F."/>
            <person name="Salse J."/>
            <person name="Schmutz J."/>
            <person name="Rensing S.A."/>
        </authorList>
    </citation>
    <scope>NUCLEOTIDE SEQUENCE [LARGE SCALE GENOMIC DNA]</scope>
    <source>
        <strain evidence="10 11">cv. Gransden 2004</strain>
    </source>
</reference>
<evidence type="ECO:0000259" key="8">
    <source>
        <dbReference type="Pfam" id="PF02897"/>
    </source>
</evidence>
<dbReference type="OMA" id="DGCKNAN"/>
<dbReference type="PANTHER" id="PTHR42881:SF2">
    <property type="entry name" value="PROLYL ENDOPEPTIDASE"/>
    <property type="match status" value="1"/>
</dbReference>
<name>A0A2K1L1J1_PHYPA</name>
<dbReference type="InterPro" id="IPR002470">
    <property type="entry name" value="Peptidase_S9A"/>
</dbReference>
<dbReference type="KEGG" id="ppp:112278988"/>
<keyword evidence="4 6" id="KW-0378">Hydrolase</keyword>
<evidence type="ECO:0000256" key="5">
    <source>
        <dbReference type="ARBA" id="ARBA00022825"/>
    </source>
</evidence>
<dbReference type="PaxDb" id="3218-PP1S30_170V6.1"/>
<protein>
    <recommendedName>
        <fullName evidence="6">Prolyl endopeptidase</fullName>
        <ecNumber evidence="6">3.4.21.-</ecNumber>
    </recommendedName>
</protein>
<feature type="domain" description="Peptidase S9 prolyl oligopeptidase catalytic" evidence="7">
    <location>
        <begin position="592"/>
        <end position="821"/>
    </location>
</feature>
<dbReference type="EnsemblPlants" id="Pp3c2_14350V3.3">
    <property type="protein sequence ID" value="Pp3c2_14350V3.3"/>
    <property type="gene ID" value="Pp3c2_14350"/>
</dbReference>
<evidence type="ECO:0000256" key="6">
    <source>
        <dbReference type="RuleBase" id="RU368024"/>
    </source>
</evidence>
<keyword evidence="5 6" id="KW-0720">Serine protease</keyword>
<dbReference type="FunFam" id="2.130.10.120:FF:000001">
    <property type="entry name" value="Prolyl endopeptidase"/>
    <property type="match status" value="1"/>
</dbReference>
<dbReference type="SUPFAM" id="SSF53474">
    <property type="entry name" value="alpha/beta-Hydrolases"/>
    <property type="match status" value="1"/>
</dbReference>
<evidence type="ECO:0000256" key="3">
    <source>
        <dbReference type="ARBA" id="ARBA00022670"/>
    </source>
</evidence>
<evidence type="ECO:0000256" key="4">
    <source>
        <dbReference type="ARBA" id="ARBA00022801"/>
    </source>
</evidence>
<dbReference type="FunCoup" id="A0A2K1L1J1">
    <property type="interactions" value="3607"/>
</dbReference>
<dbReference type="EnsemblPlants" id="Pp3c2_14350V3.2">
    <property type="protein sequence ID" value="Pp3c2_14350V3.2"/>
    <property type="gene ID" value="Pp3c2_14350"/>
</dbReference>
<dbReference type="FunFam" id="3.40.50.1820:FF:000005">
    <property type="entry name" value="Prolyl endopeptidase"/>
    <property type="match status" value="1"/>
</dbReference>
<organism evidence="9">
    <name type="scientific">Physcomitrium patens</name>
    <name type="common">Spreading-leaved earth moss</name>
    <name type="synonym">Physcomitrella patens</name>
    <dbReference type="NCBI Taxonomy" id="3218"/>
    <lineage>
        <taxon>Eukaryota</taxon>
        <taxon>Viridiplantae</taxon>
        <taxon>Streptophyta</taxon>
        <taxon>Embryophyta</taxon>
        <taxon>Bryophyta</taxon>
        <taxon>Bryophytina</taxon>
        <taxon>Bryopsida</taxon>
        <taxon>Funariidae</taxon>
        <taxon>Funariales</taxon>
        <taxon>Funariaceae</taxon>
        <taxon>Physcomitrium</taxon>
    </lineage>
</organism>
<dbReference type="GeneID" id="112278988"/>
<evidence type="ECO:0000313" key="11">
    <source>
        <dbReference type="Proteomes" id="UP000006727"/>
    </source>
</evidence>
<evidence type="ECO:0000256" key="1">
    <source>
        <dbReference type="ARBA" id="ARBA00001070"/>
    </source>
</evidence>
<evidence type="ECO:0000256" key="2">
    <source>
        <dbReference type="ARBA" id="ARBA00005228"/>
    </source>
</evidence>
<sequence>MRRLVQRFNLPLGPPPFTSFVKQKNASKLIPFILPTTAYLVQPSFFTANLRSEQLSTLRAMGSLPESNGNLRPKLAFTVPTVGSRQKPDAMPYQFEVVPLKSQALPPIYPKVDRDETCIDNLHGHEVADPYRPLEDPKSKITQDFVESQVQLTKSVLLTCDTQEMLRERITAIYDFPKHSCPYRRGSKYFYTYNSGLQAQSVLYVQNKLDEDGQVLLDPNTWIHDGTISLALTRFSVDAKYLAFGQSASGSDWVNIKVMDVEVKVVLQDTLLWVKFSSLAWTHDNRGFFYNRYPEPTKDSIEDAGTETETNLFHELYYHFLGTDQSEDILCWRDSEHAQWLSYAEVTDDGQYLALSIEEGCDPVNRLYYCDLSALPHGLEGLRQNNEQLPFVKLVDNFDAQYELVANEGSIFTFLTNKDAPRYKLTRVNVEDPSSWKDVVPESKTDVLTSADLVNKQQLVLCYMSDVKHLLKLHNLQSGAMLHSLPLEIGSVAEISGRPEDSEFFYSFTSFLTPGTIYRCDLSTGTPDVTVLKETKIANLDRSLFETRQVFVPSKDKTKVPMFVVARKGLVLDGNHPALLYGYGGFNVSLTPSFSVSRLVLAQHFGAVIAIANIRGGGEYGEKWHKAGSLANKQNCFDDFIACGEYLVKEGYTQSKKLCIEGGSNGGLLVAACINQRPDLYGCALAHVGVMDMLRFHKFTIGHAWTSDYGCADNAEEFDWLIKYSPLHNVKRPWENGSESIQYPATMLLTADHDDRVVPLHSLKLLATLQYELCTSVENSKQTNPIIARIDTKAGHGSGRPTKKIIDEMVDAYSFFAKMTDSKWVD</sequence>
<dbReference type="GO" id="GO:0006508">
    <property type="term" value="P:proteolysis"/>
    <property type="evidence" value="ECO:0007669"/>
    <property type="project" value="UniProtKB-KW"/>
</dbReference>
<dbReference type="Gramene" id="Pp3c2_14350V3.4">
    <property type="protein sequence ID" value="Pp3c2_14350V3.4"/>
    <property type="gene ID" value="Pp3c2_14350"/>
</dbReference>
<dbReference type="EnsemblPlants" id="Pp3c2_14350V3.1">
    <property type="protein sequence ID" value="Pp3c2_14350V3.1"/>
    <property type="gene ID" value="Pp3c2_14350"/>
</dbReference>
<dbReference type="Proteomes" id="UP000006727">
    <property type="component" value="Chromosome 2"/>
</dbReference>
<proteinExistence type="inferred from homology"/>
<dbReference type="AlphaFoldDB" id="A0A2K1L1J1"/>
<dbReference type="GO" id="GO:0005829">
    <property type="term" value="C:cytosol"/>
    <property type="evidence" value="ECO:0000318"/>
    <property type="project" value="GO_Central"/>
</dbReference>
<evidence type="ECO:0000259" key="7">
    <source>
        <dbReference type="Pfam" id="PF00326"/>
    </source>
</evidence>
<dbReference type="Gramene" id="Pp3c2_14350V3.3">
    <property type="protein sequence ID" value="Pp3c2_14350V3.3"/>
    <property type="gene ID" value="Pp3c2_14350"/>
</dbReference>
<dbReference type="GO" id="GO:0070012">
    <property type="term" value="F:oligopeptidase activity"/>
    <property type="evidence" value="ECO:0000318"/>
    <property type="project" value="GO_Central"/>
</dbReference>